<dbReference type="Proteomes" id="UP000228947">
    <property type="component" value="Unassembled WGS sequence"/>
</dbReference>
<evidence type="ECO:0000313" key="4">
    <source>
        <dbReference type="Proteomes" id="UP000228947"/>
    </source>
</evidence>
<evidence type="ECO:0000313" key="5">
    <source>
        <dbReference type="Proteomes" id="UP000229681"/>
    </source>
</evidence>
<dbReference type="Gene3D" id="3.40.50.150">
    <property type="entry name" value="Vaccinia Virus protein VP39"/>
    <property type="match status" value="1"/>
</dbReference>
<sequence length="242" mass="27821">MTAYTHSPRYRRCQALFDRRYPNFVNAGERYAQWLAAALTADATLLDIGCGRDSLAAEAIQRARRSVGIDLVADDLRHNRVVDLPILATAYQLPFRAASFDVIAAQWVVEHFPQPERAFREMARVLRPHGQVILLTTNAHNYVPLLSRLVPSAARRFALNQLLRRPAHESHPTFYRANTRRALSQLAERSGLRLVQLEYIGNPFYMAFSVPLFRLALLYERLTDMPRWQHLKLYLLARLAKA</sequence>
<evidence type="ECO:0000259" key="1">
    <source>
        <dbReference type="Pfam" id="PF08241"/>
    </source>
</evidence>
<accession>A0A2M8PB60</accession>
<dbReference type="EMBL" id="PGTM01000270">
    <property type="protein sequence ID" value="PJF34789.1"/>
    <property type="molecule type" value="Genomic_DNA"/>
</dbReference>
<dbReference type="CDD" id="cd02440">
    <property type="entry name" value="AdoMet_MTases"/>
    <property type="match status" value="1"/>
</dbReference>
<dbReference type="Pfam" id="PF08241">
    <property type="entry name" value="Methyltransf_11"/>
    <property type="match status" value="1"/>
</dbReference>
<comment type="caution">
    <text evidence="3">The sequence shown here is derived from an EMBL/GenBank/DDBJ whole genome shotgun (WGS) entry which is preliminary data.</text>
</comment>
<dbReference type="EMBL" id="PGTL01000001">
    <property type="protein sequence ID" value="PJF43389.1"/>
    <property type="molecule type" value="Genomic_DNA"/>
</dbReference>
<proteinExistence type="predicted"/>
<reference evidence="4 5" key="1">
    <citation type="submission" date="2017-11" db="EMBL/GenBank/DDBJ databases">
        <title>Evolution of Phototrophy in the Chloroflexi Phylum Driven by Horizontal Gene Transfer.</title>
        <authorList>
            <person name="Ward L.M."/>
            <person name="Hemp J."/>
            <person name="Shih P.M."/>
            <person name="Mcglynn S.E."/>
            <person name="Fischer W."/>
        </authorList>
    </citation>
    <scope>NUCLEOTIDE SEQUENCE [LARGE SCALE GENOMIC DNA]</scope>
    <source>
        <strain evidence="3">CP1_1M</strain>
        <strain evidence="2">JP3_13</strain>
    </source>
</reference>
<dbReference type="InterPro" id="IPR013216">
    <property type="entry name" value="Methyltransf_11"/>
</dbReference>
<dbReference type="Proteomes" id="UP000229681">
    <property type="component" value="Unassembled WGS sequence"/>
</dbReference>
<accession>A0A2M8Q0U2</accession>
<dbReference type="GO" id="GO:0008757">
    <property type="term" value="F:S-adenosylmethionine-dependent methyltransferase activity"/>
    <property type="evidence" value="ECO:0007669"/>
    <property type="project" value="InterPro"/>
</dbReference>
<protein>
    <recommendedName>
        <fullName evidence="1">Methyltransferase type 11 domain-containing protein</fullName>
    </recommendedName>
</protein>
<dbReference type="InterPro" id="IPR029063">
    <property type="entry name" value="SAM-dependent_MTases_sf"/>
</dbReference>
<dbReference type="PANTHER" id="PTHR43464">
    <property type="entry name" value="METHYLTRANSFERASE"/>
    <property type="match status" value="1"/>
</dbReference>
<dbReference type="AlphaFoldDB" id="A0A2M8Q0U2"/>
<dbReference type="SUPFAM" id="SSF53335">
    <property type="entry name" value="S-adenosyl-L-methionine-dependent methyltransferases"/>
    <property type="match status" value="1"/>
</dbReference>
<gene>
    <name evidence="2" type="ORF">CUN49_13855</name>
    <name evidence="3" type="ORF">CUN50_00245</name>
</gene>
<feature type="domain" description="Methyltransferase type 11" evidence="1">
    <location>
        <begin position="46"/>
        <end position="134"/>
    </location>
</feature>
<evidence type="ECO:0000313" key="3">
    <source>
        <dbReference type="EMBL" id="PJF43389.1"/>
    </source>
</evidence>
<evidence type="ECO:0000313" key="2">
    <source>
        <dbReference type="EMBL" id="PJF34789.1"/>
    </source>
</evidence>
<name>A0A2M8Q0U2_9CHLR</name>
<organism evidence="3 4">
    <name type="scientific">Candidatus Thermofonsia Clade 1 bacterium</name>
    <dbReference type="NCBI Taxonomy" id="2364210"/>
    <lineage>
        <taxon>Bacteria</taxon>
        <taxon>Bacillati</taxon>
        <taxon>Chloroflexota</taxon>
        <taxon>Candidatus Thermofontia</taxon>
        <taxon>Candidatus Thermofonsia Clade 1</taxon>
    </lineage>
</organism>